<dbReference type="AlphaFoldDB" id="A0A1J3DW92"/>
<dbReference type="Pfam" id="PF13041">
    <property type="entry name" value="PPR_2"/>
    <property type="match status" value="2"/>
</dbReference>
<dbReference type="PANTHER" id="PTHR47941">
    <property type="entry name" value="PENTATRICOPEPTIDE REPEAT-CONTAINING PROTEIN 3, MITOCHONDRIAL"/>
    <property type="match status" value="1"/>
</dbReference>
<dbReference type="EMBL" id="GEVI01008127">
    <property type="protein sequence ID" value="JAU24193.1"/>
    <property type="molecule type" value="Transcribed_RNA"/>
</dbReference>
<evidence type="ECO:0000256" key="3">
    <source>
        <dbReference type="PROSITE-ProRule" id="PRU00708"/>
    </source>
</evidence>
<dbReference type="NCBIfam" id="TIGR00756">
    <property type="entry name" value="PPR"/>
    <property type="match status" value="3"/>
</dbReference>
<dbReference type="PROSITE" id="PS51375">
    <property type="entry name" value="PPR"/>
    <property type="match status" value="3"/>
</dbReference>
<dbReference type="InterPro" id="IPR011990">
    <property type="entry name" value="TPR-like_helical_dom_sf"/>
</dbReference>
<proteinExistence type="inferred from homology"/>
<keyword evidence="2" id="KW-0677">Repeat</keyword>
<dbReference type="Gene3D" id="1.25.40.10">
    <property type="entry name" value="Tetratricopeptide repeat domain"/>
    <property type="match status" value="1"/>
</dbReference>
<gene>
    <name evidence="4" type="ORF">GA_TR9803_c8_g1_i1_g.31679</name>
</gene>
<evidence type="ECO:0000313" key="4">
    <source>
        <dbReference type="EMBL" id="JAU24193.1"/>
    </source>
</evidence>
<name>A0A1J3DW92_NOCCA</name>
<feature type="repeat" description="PPR" evidence="3">
    <location>
        <begin position="151"/>
        <end position="185"/>
    </location>
</feature>
<organism evidence="4">
    <name type="scientific">Noccaea caerulescens</name>
    <name type="common">Alpine penny-cress</name>
    <name type="synonym">Thlaspi caerulescens</name>
    <dbReference type="NCBI Taxonomy" id="107243"/>
    <lineage>
        <taxon>Eukaryota</taxon>
        <taxon>Viridiplantae</taxon>
        <taxon>Streptophyta</taxon>
        <taxon>Embryophyta</taxon>
        <taxon>Tracheophyta</taxon>
        <taxon>Spermatophyta</taxon>
        <taxon>Magnoliopsida</taxon>
        <taxon>eudicotyledons</taxon>
        <taxon>Gunneridae</taxon>
        <taxon>Pentapetalae</taxon>
        <taxon>rosids</taxon>
        <taxon>malvids</taxon>
        <taxon>Brassicales</taxon>
        <taxon>Brassicaceae</taxon>
        <taxon>Coluteocarpeae</taxon>
        <taxon>Noccaea</taxon>
    </lineage>
</organism>
<dbReference type="InterPro" id="IPR002885">
    <property type="entry name" value="PPR_rpt"/>
</dbReference>
<sequence>MLARVWRSRSSASSSSSACAARLISTRLIHGRAAKKSVPSLSEGTFRGEYLKLRSGFHDIKSLDDAIDLFGDMVRSHRLPSAIDFNKLMGVVVKMDRPDVVISLYKKMEMRRIPCNIYSFTILLKCFCSCRKFSFALSTFGKITKLGFQPDVVTFNTLLHGFCLEERISEALVLFDHMVETGCQPNVVTVNTLMNGLCREGRILEAVALLDHTVWLPIQFLTTLSFMVSVKWATLMPPKTFFRR</sequence>
<comment type="similarity">
    <text evidence="1">Belongs to the PPR family. P subfamily.</text>
</comment>
<evidence type="ECO:0000256" key="2">
    <source>
        <dbReference type="ARBA" id="ARBA00022737"/>
    </source>
</evidence>
<feature type="repeat" description="PPR" evidence="3">
    <location>
        <begin position="186"/>
        <end position="220"/>
    </location>
</feature>
<accession>A0A1J3DW92</accession>
<evidence type="ECO:0000256" key="1">
    <source>
        <dbReference type="ARBA" id="ARBA00007626"/>
    </source>
</evidence>
<reference evidence="4" key="1">
    <citation type="submission" date="2016-07" db="EMBL/GenBank/DDBJ databases">
        <title>De novo transcriptome assembly of four accessions of the metal hyperaccumulator plant Noccaea caerulescens.</title>
        <authorList>
            <person name="Blande D."/>
            <person name="Halimaa P."/>
            <person name="Tervahauta A.I."/>
            <person name="Aarts M.G."/>
            <person name="Karenlampi S.O."/>
        </authorList>
    </citation>
    <scope>NUCLEOTIDE SEQUENCE</scope>
</reference>
<protein>
    <submittedName>
        <fullName evidence="4">Pentatricopeptide repeat-containing protein</fullName>
    </submittedName>
</protein>
<feature type="repeat" description="PPR" evidence="3">
    <location>
        <begin position="116"/>
        <end position="150"/>
    </location>
</feature>